<dbReference type="RefSeq" id="WP_012924944.1">
    <property type="nucleotide sequence ID" value="NC_013730.1"/>
</dbReference>
<proteinExistence type="predicted"/>
<keyword evidence="4" id="KW-1185">Reference proteome</keyword>
<reference evidence="3 4" key="1">
    <citation type="journal article" date="2010" name="Stand. Genomic Sci.">
        <title>Complete genome sequence of Spirosoma linguale type strain (1).</title>
        <authorList>
            <person name="Lail K."/>
            <person name="Sikorski J."/>
            <person name="Saunders E."/>
            <person name="Lapidus A."/>
            <person name="Glavina Del Rio T."/>
            <person name="Copeland A."/>
            <person name="Tice H."/>
            <person name="Cheng J.-F."/>
            <person name="Lucas S."/>
            <person name="Nolan M."/>
            <person name="Bruce D."/>
            <person name="Goodwin L."/>
            <person name="Pitluck S."/>
            <person name="Ivanova N."/>
            <person name="Mavromatis K."/>
            <person name="Ovchinnikova G."/>
            <person name="Pati A."/>
            <person name="Chen A."/>
            <person name="Palaniappan K."/>
            <person name="Land M."/>
            <person name="Hauser L."/>
            <person name="Chang Y.-J."/>
            <person name="Jeffries C.D."/>
            <person name="Chain P."/>
            <person name="Brettin T."/>
            <person name="Detter J.C."/>
            <person name="Schuetze A."/>
            <person name="Rohde M."/>
            <person name="Tindall B.J."/>
            <person name="Goeker M."/>
            <person name="Bristow J."/>
            <person name="Eisen J.A."/>
            <person name="Markowitz V."/>
            <person name="Hugenholtz P."/>
            <person name="Kyrpides N.C."/>
            <person name="Klenk H.-P."/>
            <person name="Chen F."/>
        </authorList>
    </citation>
    <scope>NUCLEOTIDE SEQUENCE [LARGE SCALE GENOMIC DNA]</scope>
    <source>
        <strain evidence="4">ATCC 33905 / DSM 74 / LMG 10896 / Claus 1</strain>
    </source>
</reference>
<dbReference type="InterPro" id="IPR021782">
    <property type="entry name" value="DUF3347"/>
</dbReference>
<dbReference type="AlphaFoldDB" id="D2QDG2"/>
<evidence type="ECO:0000313" key="3">
    <source>
        <dbReference type="EMBL" id="ADB36392.1"/>
    </source>
</evidence>
<name>D2QDG2_SPILD</name>
<dbReference type="eggNOG" id="COG0845">
    <property type="taxonomic scope" value="Bacteria"/>
</dbReference>
<dbReference type="STRING" id="504472.Slin_0328"/>
<accession>D2QDG2</accession>
<dbReference type="Pfam" id="PF11827">
    <property type="entry name" value="DUF3347"/>
    <property type="match status" value="1"/>
</dbReference>
<protein>
    <recommendedName>
        <fullName evidence="2">DUF3347 domain-containing protein</fullName>
    </recommendedName>
</protein>
<feature type="domain" description="DUF3347" evidence="2">
    <location>
        <begin position="29"/>
        <end position="115"/>
    </location>
</feature>
<organism evidence="3 4">
    <name type="scientific">Spirosoma linguale (strain ATCC 33905 / DSM 74 / LMG 10896 / Claus 1)</name>
    <dbReference type="NCBI Taxonomy" id="504472"/>
    <lineage>
        <taxon>Bacteria</taxon>
        <taxon>Pseudomonadati</taxon>
        <taxon>Bacteroidota</taxon>
        <taxon>Cytophagia</taxon>
        <taxon>Cytophagales</taxon>
        <taxon>Cytophagaceae</taxon>
        <taxon>Spirosoma</taxon>
    </lineage>
</organism>
<sequence length="158" mass="16745">MKTSLFTFAVLVFSISSLAASAQTTAPALSAYYSVKDALVSTDAAKAKASATTLVVALGKVDAARLSASDKKNLATAKARATTISRTADVNAQRTQFEALSTSMIALAKATKPAKTYVQYCPMAAEGKGAFWLSDKREVRNPYYGDKMLKCGSVKEEI</sequence>
<evidence type="ECO:0000256" key="1">
    <source>
        <dbReference type="SAM" id="SignalP"/>
    </source>
</evidence>
<dbReference type="KEGG" id="sli:Slin_0328"/>
<feature type="signal peptide" evidence="1">
    <location>
        <begin position="1"/>
        <end position="19"/>
    </location>
</feature>
<dbReference type="Proteomes" id="UP000002028">
    <property type="component" value="Chromosome"/>
</dbReference>
<evidence type="ECO:0000259" key="2">
    <source>
        <dbReference type="Pfam" id="PF11827"/>
    </source>
</evidence>
<keyword evidence="1" id="KW-0732">Signal</keyword>
<dbReference type="HOGENOM" id="CLU_101306_1_0_10"/>
<gene>
    <name evidence="3" type="ordered locus">Slin_0328</name>
</gene>
<evidence type="ECO:0000313" key="4">
    <source>
        <dbReference type="Proteomes" id="UP000002028"/>
    </source>
</evidence>
<dbReference type="EMBL" id="CP001769">
    <property type="protein sequence ID" value="ADB36392.1"/>
    <property type="molecule type" value="Genomic_DNA"/>
</dbReference>
<feature type="chain" id="PRO_5003034618" description="DUF3347 domain-containing protein" evidence="1">
    <location>
        <begin position="20"/>
        <end position="158"/>
    </location>
</feature>